<gene>
    <name evidence="1" type="ORF">Lalb_Chr21g0318421</name>
</gene>
<evidence type="ECO:0000313" key="1">
    <source>
        <dbReference type="EMBL" id="KAE9590326.1"/>
    </source>
</evidence>
<evidence type="ECO:0000313" key="2">
    <source>
        <dbReference type="Proteomes" id="UP000447434"/>
    </source>
</evidence>
<comment type="caution">
    <text evidence="1">The sequence shown here is derived from an EMBL/GenBank/DDBJ whole genome shotgun (WGS) entry which is preliminary data.</text>
</comment>
<proteinExistence type="predicted"/>
<dbReference type="EMBL" id="WOCE01000021">
    <property type="protein sequence ID" value="KAE9590326.1"/>
    <property type="molecule type" value="Genomic_DNA"/>
</dbReference>
<organism evidence="1 2">
    <name type="scientific">Lupinus albus</name>
    <name type="common">White lupine</name>
    <name type="synonym">Lupinus termis</name>
    <dbReference type="NCBI Taxonomy" id="3870"/>
    <lineage>
        <taxon>Eukaryota</taxon>
        <taxon>Viridiplantae</taxon>
        <taxon>Streptophyta</taxon>
        <taxon>Embryophyta</taxon>
        <taxon>Tracheophyta</taxon>
        <taxon>Spermatophyta</taxon>
        <taxon>Magnoliopsida</taxon>
        <taxon>eudicotyledons</taxon>
        <taxon>Gunneridae</taxon>
        <taxon>Pentapetalae</taxon>
        <taxon>rosids</taxon>
        <taxon>fabids</taxon>
        <taxon>Fabales</taxon>
        <taxon>Fabaceae</taxon>
        <taxon>Papilionoideae</taxon>
        <taxon>50 kb inversion clade</taxon>
        <taxon>genistoids sensu lato</taxon>
        <taxon>core genistoids</taxon>
        <taxon>Genisteae</taxon>
        <taxon>Lupinus</taxon>
    </lineage>
</organism>
<dbReference type="AlphaFoldDB" id="A0A6A4N8V2"/>
<dbReference type="Proteomes" id="UP000447434">
    <property type="component" value="Chromosome 21"/>
</dbReference>
<sequence>MFSLMTTTTNGYVPQYSTLGPIPSTSFTKVTRLSQVIVIVVAKSSVDRFVEFLVVFEVELVVEHHLVSFEHHHEFVDCSFPSCSISSFCSFNCFGLCAFERVVL</sequence>
<accession>A0A6A4N8V2</accession>
<keyword evidence="2" id="KW-1185">Reference proteome</keyword>
<reference evidence="2" key="1">
    <citation type="journal article" date="2020" name="Nat. Commun.">
        <title>Genome sequence of the cluster root forming white lupin.</title>
        <authorList>
            <person name="Hufnagel B."/>
            <person name="Marques A."/>
            <person name="Soriano A."/>
            <person name="Marques L."/>
            <person name="Divol F."/>
            <person name="Doumas P."/>
            <person name="Sallet E."/>
            <person name="Mancinotti D."/>
            <person name="Carrere S."/>
            <person name="Marande W."/>
            <person name="Arribat S."/>
            <person name="Keller J."/>
            <person name="Huneau C."/>
            <person name="Blein T."/>
            <person name="Aime D."/>
            <person name="Laguerre M."/>
            <person name="Taylor J."/>
            <person name="Schubert V."/>
            <person name="Nelson M."/>
            <person name="Geu-Flores F."/>
            <person name="Crespi M."/>
            <person name="Gallardo-Guerrero K."/>
            <person name="Delaux P.-M."/>
            <person name="Salse J."/>
            <person name="Berges H."/>
            <person name="Guyot R."/>
            <person name="Gouzy J."/>
            <person name="Peret B."/>
        </authorList>
    </citation>
    <scope>NUCLEOTIDE SEQUENCE [LARGE SCALE GENOMIC DNA]</scope>
    <source>
        <strain evidence="2">cv. Amiga</strain>
    </source>
</reference>
<name>A0A6A4N8V2_LUPAL</name>
<protein>
    <submittedName>
        <fullName evidence="1">Uncharacterized protein</fullName>
    </submittedName>
</protein>